<organism evidence="5 6">
    <name type="scientific">Rhynchophorus ferrugineus</name>
    <name type="common">Red palm weevil</name>
    <name type="synonym">Curculio ferrugineus</name>
    <dbReference type="NCBI Taxonomy" id="354439"/>
    <lineage>
        <taxon>Eukaryota</taxon>
        <taxon>Metazoa</taxon>
        <taxon>Ecdysozoa</taxon>
        <taxon>Arthropoda</taxon>
        <taxon>Hexapoda</taxon>
        <taxon>Insecta</taxon>
        <taxon>Pterygota</taxon>
        <taxon>Neoptera</taxon>
        <taxon>Endopterygota</taxon>
        <taxon>Coleoptera</taxon>
        <taxon>Polyphaga</taxon>
        <taxon>Cucujiformia</taxon>
        <taxon>Curculionidae</taxon>
        <taxon>Dryophthorinae</taxon>
        <taxon>Rhynchophorus</taxon>
    </lineage>
</organism>
<dbReference type="GO" id="GO:0042797">
    <property type="term" value="P:tRNA transcription by RNA polymerase III"/>
    <property type="evidence" value="ECO:0007669"/>
    <property type="project" value="TreeGrafter"/>
</dbReference>
<keyword evidence="4" id="KW-0539">Nucleus</keyword>
<comment type="subcellular location">
    <subcellularLocation>
        <location evidence="1">Nucleus</location>
    </subcellularLocation>
</comment>
<evidence type="ECO:0008006" key="7">
    <source>
        <dbReference type="Google" id="ProtNLM"/>
    </source>
</evidence>
<dbReference type="Proteomes" id="UP000625711">
    <property type="component" value="Unassembled WGS sequence"/>
</dbReference>
<evidence type="ECO:0000256" key="4">
    <source>
        <dbReference type="ARBA" id="ARBA00023242"/>
    </source>
</evidence>
<dbReference type="PANTHER" id="PTHR13408:SF0">
    <property type="entry name" value="DNA-DIRECTED RNA POLYMERASE III SUBUNIT RPC4"/>
    <property type="match status" value="1"/>
</dbReference>
<keyword evidence="2" id="KW-0240">DNA-directed RNA polymerase</keyword>
<evidence type="ECO:0000256" key="2">
    <source>
        <dbReference type="ARBA" id="ARBA00022478"/>
    </source>
</evidence>
<comment type="caution">
    <text evidence="5">The sequence shown here is derived from an EMBL/GenBank/DDBJ whole genome shotgun (WGS) entry which is preliminary data.</text>
</comment>
<name>A0A834HTC4_RHYFE</name>
<evidence type="ECO:0000256" key="3">
    <source>
        <dbReference type="ARBA" id="ARBA00023163"/>
    </source>
</evidence>
<dbReference type="EMBL" id="JAACXV010014465">
    <property type="protein sequence ID" value="KAF7267108.1"/>
    <property type="molecule type" value="Genomic_DNA"/>
</dbReference>
<dbReference type="Pfam" id="PF05132">
    <property type="entry name" value="RNA_pol_Rpc4"/>
    <property type="match status" value="1"/>
</dbReference>
<dbReference type="InterPro" id="IPR007811">
    <property type="entry name" value="RPC4"/>
</dbReference>
<gene>
    <name evidence="5" type="ORF">GWI33_019605</name>
</gene>
<accession>A0A834HTC4</accession>
<dbReference type="GO" id="GO:0003677">
    <property type="term" value="F:DNA binding"/>
    <property type="evidence" value="ECO:0007669"/>
    <property type="project" value="InterPro"/>
</dbReference>
<dbReference type="GO" id="GO:0005666">
    <property type="term" value="C:RNA polymerase III complex"/>
    <property type="evidence" value="ECO:0007669"/>
    <property type="project" value="InterPro"/>
</dbReference>
<keyword evidence="6" id="KW-1185">Reference proteome</keyword>
<dbReference type="AlphaFoldDB" id="A0A834HTC4"/>
<dbReference type="OrthoDB" id="5836119at2759"/>
<protein>
    <recommendedName>
        <fullName evidence="7">DNA-directed RNA polymerase III subunit RPC4</fullName>
    </recommendedName>
</protein>
<proteinExistence type="predicted"/>
<evidence type="ECO:0000313" key="6">
    <source>
        <dbReference type="Proteomes" id="UP000625711"/>
    </source>
</evidence>
<keyword evidence="3" id="KW-0804">Transcription</keyword>
<dbReference type="PANTHER" id="PTHR13408">
    <property type="entry name" value="DNA-DIRECTED RNA POLYMERASE III"/>
    <property type="match status" value="1"/>
</dbReference>
<reference evidence="5" key="1">
    <citation type="submission" date="2020-08" db="EMBL/GenBank/DDBJ databases">
        <title>Genome sequencing and assembly of the red palm weevil Rhynchophorus ferrugineus.</title>
        <authorList>
            <person name="Dias G.B."/>
            <person name="Bergman C.M."/>
            <person name="Manee M."/>
        </authorList>
    </citation>
    <scope>NUCLEOTIDE SEQUENCE</scope>
    <source>
        <strain evidence="5">AA-2017</strain>
        <tissue evidence="5">Whole larva</tissue>
    </source>
</reference>
<sequence>MLILKIVFNCKINMEKRLQSIRLPRDLTLGGTKQKKIFTPNLNVTRNKEKKELFLKNEEKKKQVNKRNSRNNKTFEKTERYVQSSGIFSDGIGNDAIRKARYERVSAPRDDTSMIMPVPKVKKDEWQVDNKNEHKVYDEIMGCDDPSDDDEKLPFAPLPWSEADLKETKVPIKVKPEIKVEYDESNLDLTRLKIDTDAIPAEFQDDDRFSDYNPALMLWSMPDSFAGKGLSDDPNIKTLFDYKLKEMLEGEIGKIQIRKSGKVEVLIGCVKYSLEPSNLQTFHEKVVEIDVEETNTEKSAVLGDIQSRFILNPDWQFLLKNS</sequence>
<evidence type="ECO:0000256" key="1">
    <source>
        <dbReference type="ARBA" id="ARBA00004123"/>
    </source>
</evidence>
<evidence type="ECO:0000313" key="5">
    <source>
        <dbReference type="EMBL" id="KAF7267108.1"/>
    </source>
</evidence>